<dbReference type="EMBL" id="JAMZDX010000008">
    <property type="protein sequence ID" value="MCP2314034.1"/>
    <property type="molecule type" value="Genomic_DNA"/>
</dbReference>
<reference evidence="2 3" key="1">
    <citation type="submission" date="2022-06" db="EMBL/GenBank/DDBJ databases">
        <title>Sequencing the genomes of 1000 actinobacteria strains.</title>
        <authorList>
            <person name="Klenk H.-P."/>
        </authorList>
    </citation>
    <scope>NUCLEOTIDE SEQUENCE [LARGE SCALE GENOMIC DNA]</scope>
    <source>
        <strain evidence="2 3">DSM 41656</strain>
    </source>
</reference>
<comment type="caution">
    <text evidence="2">The sequence shown here is derived from an EMBL/GenBank/DDBJ whole genome shotgun (WGS) entry which is preliminary data.</text>
</comment>
<dbReference type="Proteomes" id="UP001206483">
    <property type="component" value="Unassembled WGS sequence"/>
</dbReference>
<feature type="compositionally biased region" description="Low complexity" evidence="1">
    <location>
        <begin position="221"/>
        <end position="231"/>
    </location>
</feature>
<name>A0ABT1J9A4_9ACTN</name>
<dbReference type="PROSITE" id="PS51257">
    <property type="entry name" value="PROKAR_LIPOPROTEIN"/>
    <property type="match status" value="1"/>
</dbReference>
<keyword evidence="3" id="KW-1185">Reference proteome</keyword>
<feature type="compositionally biased region" description="Low complexity" evidence="1">
    <location>
        <begin position="163"/>
        <end position="186"/>
    </location>
</feature>
<feature type="compositionally biased region" description="Basic residues" evidence="1">
    <location>
        <begin position="148"/>
        <end position="162"/>
    </location>
</feature>
<evidence type="ECO:0000256" key="1">
    <source>
        <dbReference type="SAM" id="MobiDB-lite"/>
    </source>
</evidence>
<proteinExistence type="predicted"/>
<organism evidence="2 3">
    <name type="scientific">Kitasatospora paracochleata</name>
    <dbReference type="NCBI Taxonomy" id="58354"/>
    <lineage>
        <taxon>Bacteria</taxon>
        <taxon>Bacillati</taxon>
        <taxon>Actinomycetota</taxon>
        <taxon>Actinomycetes</taxon>
        <taxon>Kitasatosporales</taxon>
        <taxon>Streptomycetaceae</taxon>
        <taxon>Kitasatospora</taxon>
    </lineage>
</organism>
<accession>A0ABT1J9A4</accession>
<protein>
    <recommendedName>
        <fullName evidence="4">Helix-turn-helix protein</fullName>
    </recommendedName>
</protein>
<evidence type="ECO:0008006" key="4">
    <source>
        <dbReference type="Google" id="ProtNLM"/>
    </source>
</evidence>
<gene>
    <name evidence="2" type="ORF">FHR36_007233</name>
</gene>
<feature type="region of interest" description="Disordered" evidence="1">
    <location>
        <begin position="148"/>
        <end position="238"/>
    </location>
</feature>
<dbReference type="SUPFAM" id="SSF46785">
    <property type="entry name" value="Winged helix' DNA-binding domain"/>
    <property type="match status" value="1"/>
</dbReference>
<dbReference type="RefSeq" id="WP_253804376.1">
    <property type="nucleotide sequence ID" value="NZ_BAAAUB010000050.1"/>
</dbReference>
<evidence type="ECO:0000313" key="3">
    <source>
        <dbReference type="Proteomes" id="UP001206483"/>
    </source>
</evidence>
<sequence>MSTTRGRVALDPYSWIQAVHWVVASGCYRPSRSHGPREMGRTAILTAQLLMELSPCRPGVDYLARRLGVTERTAQYQLDMLREAGLLAYVAKGTRVRGEKAKASEFVRVIPAEFDVALGVRVAGEGTGRRVIGIAEAGRAVMALLGKRASRKVRTARSKSKASAKASVTAAQATSTTTQPQVSQAADGTSTAVDRCTPMGGGCSTVPADGSTPHPSETDVASGKPKSTAAKKSTKGRRTQKLNAVGRRFQLAAELVRQVPWLRRALVSRIAWVVQEVADAGWTAEEVIAWISTLEEPQCGSYRPSGLLAHRLRGMTQMPGWRTPKERAAQVEHWRESRSAEQTRHNRHSDEWRLTDWQAPATRAVGRMVDDVFAQVRQAGGQGAQALALFAQDQEGLTDLHQLTREDVIELRTLGQRDPEMVLMAIRDCGEAYARQLYTHGQVDQVLRLRHTGRMVIHQTWRSA</sequence>
<dbReference type="InterPro" id="IPR036390">
    <property type="entry name" value="WH_DNA-bd_sf"/>
</dbReference>
<evidence type="ECO:0000313" key="2">
    <source>
        <dbReference type="EMBL" id="MCP2314034.1"/>
    </source>
</evidence>